<accession>A0ACB7V2M4</accession>
<gene>
    <name evidence="1" type="ORF">IHE45_12G056700</name>
</gene>
<dbReference type="Proteomes" id="UP000827976">
    <property type="component" value="Chromosome 12"/>
</dbReference>
<evidence type="ECO:0000313" key="1">
    <source>
        <dbReference type="EMBL" id="KAH7667411.1"/>
    </source>
</evidence>
<sequence>MASSFDDDDDFDEYNPHPYQGGYNIALTYGSPLPPSSATCYSIDGVFPASSSSPPPPVRSLDGDDAVVVPDQTQQVDLGFPWYDHLAFGSFGFGRGWDYAEENSHWRPLRRALDYLFGYSQGFGERRIGVDSYGIPIYANKKPGAEMALSVQVQPAINQKIEFHEWPLVNGEESAESAEIETNPNESSFHAYENHGNENYYGKEISFYDYDNRGNESSFYAYENHHYEEPAHVQFREQVVPSWSWDAYNHKDYMEQKGSEDESYSYGNLIYAYDKQQYEQPLSVEVQPAEHGWVEQLEYHEVYEEQPSFESSNWYSSSYGEWGTEMHASENSHYDYERTNYFEQPEYSELEPYEPTWSQFPGYLQDYKDEVPHESNKGDDPTDIVMQLFSPFRYPVYDV</sequence>
<name>A0ACB7V2M4_DIOAL</name>
<protein>
    <submittedName>
        <fullName evidence="1">Uncharacterized protein</fullName>
    </submittedName>
</protein>
<reference evidence="2" key="1">
    <citation type="journal article" date="2022" name="Nat. Commun.">
        <title>Chromosome evolution and the genetic basis of agronomically important traits in greater yam.</title>
        <authorList>
            <person name="Bredeson J.V."/>
            <person name="Lyons J.B."/>
            <person name="Oniyinde I.O."/>
            <person name="Okereke N.R."/>
            <person name="Kolade O."/>
            <person name="Nnabue I."/>
            <person name="Nwadili C.O."/>
            <person name="Hribova E."/>
            <person name="Parker M."/>
            <person name="Nwogha J."/>
            <person name="Shu S."/>
            <person name="Carlson J."/>
            <person name="Kariba R."/>
            <person name="Muthemba S."/>
            <person name="Knop K."/>
            <person name="Barton G.J."/>
            <person name="Sherwood A.V."/>
            <person name="Lopez-Montes A."/>
            <person name="Asiedu R."/>
            <person name="Jamnadass R."/>
            <person name="Muchugi A."/>
            <person name="Goodstein D."/>
            <person name="Egesi C.N."/>
            <person name="Featherston J."/>
            <person name="Asfaw A."/>
            <person name="Simpson G.G."/>
            <person name="Dolezel J."/>
            <person name="Hendre P.S."/>
            <person name="Van Deynze A."/>
            <person name="Kumar P.L."/>
            <person name="Obidiegwu J.E."/>
            <person name="Bhattacharjee R."/>
            <person name="Rokhsar D.S."/>
        </authorList>
    </citation>
    <scope>NUCLEOTIDE SEQUENCE [LARGE SCALE GENOMIC DNA]</scope>
    <source>
        <strain evidence="2">cv. TDa95/00328</strain>
    </source>
</reference>
<proteinExistence type="predicted"/>
<evidence type="ECO:0000313" key="2">
    <source>
        <dbReference type="Proteomes" id="UP000827976"/>
    </source>
</evidence>
<keyword evidence="2" id="KW-1185">Reference proteome</keyword>
<organism evidence="1 2">
    <name type="scientific">Dioscorea alata</name>
    <name type="common">Purple yam</name>
    <dbReference type="NCBI Taxonomy" id="55571"/>
    <lineage>
        <taxon>Eukaryota</taxon>
        <taxon>Viridiplantae</taxon>
        <taxon>Streptophyta</taxon>
        <taxon>Embryophyta</taxon>
        <taxon>Tracheophyta</taxon>
        <taxon>Spermatophyta</taxon>
        <taxon>Magnoliopsida</taxon>
        <taxon>Liliopsida</taxon>
        <taxon>Dioscoreales</taxon>
        <taxon>Dioscoreaceae</taxon>
        <taxon>Dioscorea</taxon>
    </lineage>
</organism>
<dbReference type="EMBL" id="CM037022">
    <property type="protein sequence ID" value="KAH7667411.1"/>
    <property type="molecule type" value="Genomic_DNA"/>
</dbReference>
<comment type="caution">
    <text evidence="1">The sequence shown here is derived from an EMBL/GenBank/DDBJ whole genome shotgun (WGS) entry which is preliminary data.</text>
</comment>